<dbReference type="EMBL" id="NFFZ01000007">
    <property type="protein sequence ID" value="OTI61482.1"/>
    <property type="molecule type" value="Genomic_DNA"/>
</dbReference>
<organism evidence="2 3">
    <name type="scientific">Pseudomonas aeruginosa</name>
    <dbReference type="NCBI Taxonomy" id="287"/>
    <lineage>
        <taxon>Bacteria</taxon>
        <taxon>Pseudomonadati</taxon>
        <taxon>Pseudomonadota</taxon>
        <taxon>Gammaproteobacteria</taxon>
        <taxon>Pseudomonadales</taxon>
        <taxon>Pseudomonadaceae</taxon>
        <taxon>Pseudomonas</taxon>
    </lineage>
</organism>
<feature type="domain" description="DUF2345" evidence="1">
    <location>
        <begin position="2"/>
        <end position="35"/>
    </location>
</feature>
<evidence type="ECO:0000259" key="1">
    <source>
        <dbReference type="Pfam" id="PF10106"/>
    </source>
</evidence>
<dbReference type="RefSeq" id="WP_077144052.1">
    <property type="nucleotide sequence ID" value="NZ_JABGNI010000012.1"/>
</dbReference>
<dbReference type="Pfam" id="PF10106">
    <property type="entry name" value="DUF2345"/>
    <property type="match status" value="1"/>
</dbReference>
<accession>A0A2V3DAR2</accession>
<proteinExistence type="predicted"/>
<evidence type="ECO:0000313" key="3">
    <source>
        <dbReference type="Proteomes" id="UP000194857"/>
    </source>
</evidence>
<sequence>MCGGAYLTLKGGNIELGMPGNFVVKAAKHSHVGAASLEAELPQFEVGETQRRFVLKQLDGQTAMPNVPYTITMANGEVIEGVTDAEGATQLLQKDAMNIAKVDMKHTKSPASAVAGIAAAVGAAVAVGKLLSGPDAEAGRALSEGEISLAKGVFGDSIDYSTVRLRDEDYVPWQGKDYVMAPNGHIYFGEELRGVADWSLESLQRQGLFIHEMTHVWQHQHGVNVLLVGAYQQARQFLLGDQYAYRLEPGKTLKDYNIEQQGDIVRDYFLEKNEFGEASANSRFAGVLKNFPTGY</sequence>
<evidence type="ECO:0000313" key="2">
    <source>
        <dbReference type="EMBL" id="OTI61482.1"/>
    </source>
</evidence>
<protein>
    <recommendedName>
        <fullName evidence="1">DUF2345 domain-containing protein</fullName>
    </recommendedName>
</protein>
<gene>
    <name evidence="2" type="ORF">CAZ10_16505</name>
</gene>
<dbReference type="InterPro" id="IPR018769">
    <property type="entry name" value="VgrG2_DUF2345"/>
</dbReference>
<comment type="caution">
    <text evidence="2">The sequence shown here is derived from an EMBL/GenBank/DDBJ whole genome shotgun (WGS) entry which is preliminary data.</text>
</comment>
<reference evidence="3" key="1">
    <citation type="submission" date="2017-05" db="EMBL/GenBank/DDBJ databases">
        <authorList>
            <person name="Giani T."/>
            <person name="Arena F."/>
            <person name="Pollini S."/>
            <person name="Di Pilato V."/>
            <person name="D'Andrea M.M."/>
            <person name="Henrici De Angelis L."/>
            <person name="Bassetti M."/>
            <person name="Rossolini G.M."/>
        </authorList>
    </citation>
    <scope>NUCLEOTIDE SEQUENCE [LARGE SCALE GENOMIC DNA]</scope>
    <source>
        <strain evidence="3">S567_C10_BS</strain>
    </source>
</reference>
<dbReference type="AlphaFoldDB" id="A0A2V3DAR2"/>
<dbReference type="Proteomes" id="UP000194857">
    <property type="component" value="Unassembled WGS sequence"/>
</dbReference>
<name>A0A2V3DAR2_PSEAI</name>